<feature type="chain" id="PRO_5015616875" evidence="1">
    <location>
        <begin position="20"/>
        <end position="199"/>
    </location>
</feature>
<proteinExistence type="predicted"/>
<organism evidence="3 4">
    <name type="scientific">Sphingomonas aerolata</name>
    <dbReference type="NCBI Taxonomy" id="185951"/>
    <lineage>
        <taxon>Bacteria</taxon>
        <taxon>Pseudomonadati</taxon>
        <taxon>Pseudomonadota</taxon>
        <taxon>Alphaproteobacteria</taxon>
        <taxon>Sphingomonadales</taxon>
        <taxon>Sphingomonadaceae</taxon>
        <taxon>Sphingomonas</taxon>
    </lineage>
</organism>
<feature type="signal peptide" evidence="1">
    <location>
        <begin position="1"/>
        <end position="19"/>
    </location>
</feature>
<sequence>MTAMKTPLFILLAALPLSACISFGAAPPPTLLTLTTQSAVAVGQNQNSATSKSITLQVPTVPQALATARVPVQATATSIAYVKDAQWAEPPARLFARLMSDTVAARTGMVVLSTVQAVGDPSAMLGGELRNFGLDATTREAVVTFDASLTRAGMQSVEKRRFEARVPVAAIDAPSAAAGINTAANSVAQQVADWVGRPR</sequence>
<name>A0A2T4YU84_9SPHN</name>
<dbReference type="Proteomes" id="UP000240996">
    <property type="component" value="Unassembled WGS sequence"/>
</dbReference>
<evidence type="ECO:0000313" key="3">
    <source>
        <dbReference type="EMBL" id="PTM47368.1"/>
    </source>
</evidence>
<evidence type="ECO:0000259" key="2">
    <source>
        <dbReference type="Pfam" id="PF03886"/>
    </source>
</evidence>
<keyword evidence="4" id="KW-1185">Reference proteome</keyword>
<protein>
    <submittedName>
        <fullName evidence="3">Cholesterol transport system auxiliary component</fullName>
    </submittedName>
</protein>
<dbReference type="AlphaFoldDB" id="A0A2T4YU84"/>
<comment type="caution">
    <text evidence="3">The sequence shown here is derived from an EMBL/GenBank/DDBJ whole genome shotgun (WGS) entry which is preliminary data.</text>
</comment>
<keyword evidence="1" id="KW-0732">Signal</keyword>
<dbReference type="Gene3D" id="3.40.50.10610">
    <property type="entry name" value="ABC-type transport auxiliary lipoprotein component"/>
    <property type="match status" value="1"/>
</dbReference>
<evidence type="ECO:0000313" key="4">
    <source>
        <dbReference type="Proteomes" id="UP000240996"/>
    </source>
</evidence>
<feature type="domain" description="ABC-type transport auxiliary lipoprotein component" evidence="2">
    <location>
        <begin position="34"/>
        <end position="192"/>
    </location>
</feature>
<dbReference type="SUPFAM" id="SSF159594">
    <property type="entry name" value="XCC0632-like"/>
    <property type="match status" value="1"/>
</dbReference>
<dbReference type="InterPro" id="IPR005586">
    <property type="entry name" value="ABC_trans_aux"/>
</dbReference>
<accession>A0A2T4YU84</accession>
<dbReference type="EMBL" id="PZZN01000001">
    <property type="protein sequence ID" value="PTM47368.1"/>
    <property type="molecule type" value="Genomic_DNA"/>
</dbReference>
<reference evidence="3 4" key="1">
    <citation type="submission" date="2018-04" db="EMBL/GenBank/DDBJ databases">
        <title>Genomic Encyclopedia of Type Strains, Phase III (KMG-III): the genomes of soil and plant-associated and newly described type strains.</title>
        <authorList>
            <person name="Whitman W."/>
        </authorList>
    </citation>
    <scope>NUCLEOTIDE SEQUENCE [LARGE SCALE GENOMIC DNA]</scope>
    <source>
        <strain evidence="3 4">NW12</strain>
    </source>
</reference>
<dbReference type="Pfam" id="PF03886">
    <property type="entry name" value="ABC_trans_aux"/>
    <property type="match status" value="1"/>
</dbReference>
<gene>
    <name evidence="3" type="ORF">C8J24_0765</name>
</gene>
<evidence type="ECO:0000256" key="1">
    <source>
        <dbReference type="SAM" id="SignalP"/>
    </source>
</evidence>